<dbReference type="Proteomes" id="UP001310692">
    <property type="component" value="Unassembled WGS sequence"/>
</dbReference>
<dbReference type="EMBL" id="JAZDRO010000001">
    <property type="protein sequence ID" value="MEE2565073.1"/>
    <property type="molecule type" value="Genomic_DNA"/>
</dbReference>
<comment type="caution">
    <text evidence="2">The sequence shown here is derived from an EMBL/GenBank/DDBJ whole genome shotgun (WGS) entry which is preliminary data.</text>
</comment>
<gene>
    <name evidence="2" type="ORF">V0U35_00135</name>
</gene>
<accession>A0ABU7LU51</accession>
<dbReference type="InterPro" id="IPR008620">
    <property type="entry name" value="FixH"/>
</dbReference>
<evidence type="ECO:0000256" key="1">
    <source>
        <dbReference type="SAM" id="Phobius"/>
    </source>
</evidence>
<feature type="transmembrane region" description="Helical" evidence="1">
    <location>
        <begin position="12"/>
        <end position="33"/>
    </location>
</feature>
<keyword evidence="1" id="KW-0812">Transmembrane</keyword>
<reference evidence="2 3" key="1">
    <citation type="submission" date="2024-01" db="EMBL/GenBank/DDBJ databases">
        <title>Hyphobacterium bacterium isolated from marine sediment.</title>
        <authorList>
            <person name="Zhao S."/>
        </authorList>
    </citation>
    <scope>NUCLEOTIDE SEQUENCE [LARGE SCALE GENOMIC DNA]</scope>
    <source>
        <strain evidence="2 3">Y60-23</strain>
    </source>
</reference>
<keyword evidence="1" id="KW-1133">Transmembrane helix</keyword>
<dbReference type="PIRSF" id="PIRSF011386">
    <property type="entry name" value="FixH"/>
    <property type="match status" value="1"/>
</dbReference>
<name>A0ABU7LU51_9PROT</name>
<proteinExistence type="predicted"/>
<keyword evidence="1" id="KW-0472">Membrane</keyword>
<evidence type="ECO:0000313" key="2">
    <source>
        <dbReference type="EMBL" id="MEE2565073.1"/>
    </source>
</evidence>
<protein>
    <submittedName>
        <fullName evidence="2">FixH family protein</fullName>
    </submittedName>
</protein>
<dbReference type="Pfam" id="PF05751">
    <property type="entry name" value="FixH"/>
    <property type="match status" value="1"/>
</dbReference>
<sequence>MKGQITGRHVLIMVLGFFAVTITVNAVFITQAFRTFRGEDVPRSYMQGVAYNETLAAREAQAVLGWTAAADARLDGVDLVITDRAGEPVTGLMLAGRLRHPADANRDIVLSLVETEAGRYAAAYVAPPGSWRLVVETDGEGPPFTINRPLWLR</sequence>
<keyword evidence="3" id="KW-1185">Reference proteome</keyword>
<dbReference type="RefSeq" id="WP_330194582.1">
    <property type="nucleotide sequence ID" value="NZ_JAZDRO010000001.1"/>
</dbReference>
<evidence type="ECO:0000313" key="3">
    <source>
        <dbReference type="Proteomes" id="UP001310692"/>
    </source>
</evidence>
<organism evidence="2 3">
    <name type="scientific">Hyphobacterium marinum</name>
    <dbReference type="NCBI Taxonomy" id="3116574"/>
    <lineage>
        <taxon>Bacteria</taxon>
        <taxon>Pseudomonadati</taxon>
        <taxon>Pseudomonadota</taxon>
        <taxon>Alphaproteobacteria</taxon>
        <taxon>Maricaulales</taxon>
        <taxon>Maricaulaceae</taxon>
        <taxon>Hyphobacterium</taxon>
    </lineage>
</organism>
<dbReference type="InterPro" id="IPR018037">
    <property type="entry name" value="FixH_proteobacterial"/>
</dbReference>